<dbReference type="EMBL" id="JABVEC010000001">
    <property type="protein sequence ID" value="MBC6463889.1"/>
    <property type="molecule type" value="Genomic_DNA"/>
</dbReference>
<evidence type="ECO:0000313" key="2">
    <source>
        <dbReference type="Proteomes" id="UP000805614"/>
    </source>
</evidence>
<gene>
    <name evidence="1" type="ORF">HKK74_00015</name>
</gene>
<protein>
    <recommendedName>
        <fullName evidence="3">PH domain-containing protein</fullName>
    </recommendedName>
</protein>
<evidence type="ECO:0000313" key="1">
    <source>
        <dbReference type="EMBL" id="MBC6463889.1"/>
    </source>
</evidence>
<evidence type="ECO:0008006" key="3">
    <source>
        <dbReference type="Google" id="ProtNLM"/>
    </source>
</evidence>
<name>A0ABR7LH18_9ACTN</name>
<organism evidence="1 2">
    <name type="scientific">Actinomadura alba</name>
    <dbReference type="NCBI Taxonomy" id="406431"/>
    <lineage>
        <taxon>Bacteria</taxon>
        <taxon>Bacillati</taxon>
        <taxon>Actinomycetota</taxon>
        <taxon>Actinomycetes</taxon>
        <taxon>Streptosporangiales</taxon>
        <taxon>Thermomonosporaceae</taxon>
        <taxon>Actinomadura</taxon>
    </lineage>
</organism>
<comment type="caution">
    <text evidence="1">The sequence shown here is derived from an EMBL/GenBank/DDBJ whole genome shotgun (WGS) entry which is preliminary data.</text>
</comment>
<accession>A0ABR7LH18</accession>
<sequence>MLSEDELPEWIDVVRAQLDAGVGLTPVMREQVEPEHAQYLSRDCFVITDRSGVHGALLHSPEADAHMFTNDGGQVRDAEKIIGIFEIYERSPEALYTHL</sequence>
<dbReference type="RefSeq" id="WP_187240831.1">
    <property type="nucleotide sequence ID" value="NZ_BAAAOK010000015.1"/>
</dbReference>
<reference evidence="1 2" key="1">
    <citation type="submission" date="2020-06" db="EMBL/GenBank/DDBJ databases">
        <title>Actinomadura xiongansis sp. nov., isolated from soil of Baiyangdian.</title>
        <authorList>
            <person name="Zhang X."/>
        </authorList>
    </citation>
    <scope>NUCLEOTIDE SEQUENCE [LARGE SCALE GENOMIC DNA]</scope>
    <source>
        <strain evidence="1 2">HBUM206468</strain>
    </source>
</reference>
<dbReference type="Proteomes" id="UP000805614">
    <property type="component" value="Unassembled WGS sequence"/>
</dbReference>
<keyword evidence="2" id="KW-1185">Reference proteome</keyword>
<proteinExistence type="predicted"/>